<dbReference type="PROSITE" id="PS50157">
    <property type="entry name" value="ZINC_FINGER_C2H2_2"/>
    <property type="match status" value="1"/>
</dbReference>
<proteinExistence type="predicted"/>
<dbReference type="GO" id="GO:0008270">
    <property type="term" value="F:zinc ion binding"/>
    <property type="evidence" value="ECO:0007669"/>
    <property type="project" value="UniProtKB-KW"/>
</dbReference>
<dbReference type="InterPro" id="IPR013087">
    <property type="entry name" value="Znf_C2H2_type"/>
</dbReference>
<gene>
    <name evidence="4" type="primary">LOC108733752</name>
</gene>
<dbReference type="PANTHER" id="PTHR16116:SF5">
    <property type="entry name" value="ZINC FINGER PROTEIN 839"/>
    <property type="match status" value="1"/>
</dbReference>
<dbReference type="AlphaFoldDB" id="A0A1W4WK92"/>
<keyword evidence="1" id="KW-0479">Metal-binding</keyword>
<dbReference type="InterPro" id="IPR039946">
    <property type="entry name" value="ZN839"/>
</dbReference>
<evidence type="ECO:0000313" key="3">
    <source>
        <dbReference type="Proteomes" id="UP000192223"/>
    </source>
</evidence>
<keyword evidence="1" id="KW-0862">Zinc</keyword>
<feature type="domain" description="C2H2-type" evidence="2">
    <location>
        <begin position="304"/>
        <end position="329"/>
    </location>
</feature>
<dbReference type="InParanoid" id="A0A1W4WK92"/>
<dbReference type="Proteomes" id="UP000192223">
    <property type="component" value="Unplaced"/>
</dbReference>
<evidence type="ECO:0000259" key="2">
    <source>
        <dbReference type="PROSITE" id="PS50157"/>
    </source>
</evidence>
<dbReference type="PANTHER" id="PTHR16116">
    <property type="entry name" value="ZINC FINGER PROTEIN 839"/>
    <property type="match status" value="1"/>
</dbReference>
<protein>
    <submittedName>
        <fullName evidence="4">Uncharacterized protein LOC108733752</fullName>
    </submittedName>
</protein>
<dbReference type="GeneID" id="108733752"/>
<reference evidence="4" key="1">
    <citation type="submission" date="2025-08" db="UniProtKB">
        <authorList>
            <consortium name="RefSeq"/>
        </authorList>
    </citation>
    <scope>IDENTIFICATION</scope>
    <source>
        <tissue evidence="4">Entire body</tissue>
    </source>
</reference>
<dbReference type="KEGG" id="apln:108733752"/>
<dbReference type="Pfam" id="PF15961">
    <property type="entry name" value="DUF4764"/>
    <property type="match status" value="1"/>
</dbReference>
<name>A0A1W4WK92_AGRPL</name>
<dbReference type="STRING" id="224129.A0A1W4WK92"/>
<keyword evidence="3" id="KW-1185">Reference proteome</keyword>
<sequence length="836" mass="94863">MNSQVKTLTYEIAASPSVVGLTLDGIPCIIPEVIPPQTYIMNLENLEQSEVPLQLIQINKEDAQMLGLCNSNKNNFLKSPLKQQKNLMSSKFNSNTNSSVSLKLLNNSVIFTSEALNNCSFPKKEIVEKPLGSCENPIEIIQNGGKLQSTQNLSEEHLQQIAEALQQFNPTKKQEEEEEEEDPSQDYVYEYEIVYPDELDIKPIIATHPKRAKRTKKRPIENTFSELEEPIILKKVRTRSGRITRPPRYIEKDCKAVETDHTGDTKNVEKGQEIESCKEDNNNKHVQRKKIDCQTKKRQIPAQYRCPKCKKAYLGHSRMLKHLQQNPSHGKLPDSCKLLRDNQTWNFLINLALKCPIGKRGIKFCNEFINLLKNAKEFAKVLFKQPMACDKDLFYIDKELGAVLGIECGEYCLNEAEIVKDASIFSLLDSFMEDKEPENVYNNTNSKVPTKEEVNLDLAQSNFDENSNSLDTLFSKGIQNNVLSTLNENLITVKDLNEITSNLLTDLLKTENQSIDPCNILNDVSLKKDTIMKRNANSIIRKRLKKKITKNSILSEQKLNESTASKEAICSDSSQVVVENKNSLLPSLYSSNSTENNKSKFVEDGTFSFCKFKVKDTTENLLDSPFKSFKVQNTSDDLLCSSINPTDYKGRRTPTFDIQNRRKLSKENTKNEEVENCKQSTVSFVESINLSDNHQFVTKNTDTVNKSINSNPERDELEMLSPCKSISINFLDNKQDPGDFVLLGPIIKQENDFHRNMPLSSDLLAENSLLNTSEDLMTLSNVPSFLDNNTSSDEIMNVDQFVNERFKNITEPELDLGNPAINLDLQTMDLFPFGSS</sequence>
<dbReference type="OrthoDB" id="5981545at2759"/>
<evidence type="ECO:0000313" key="4">
    <source>
        <dbReference type="RefSeq" id="XP_018320553.2"/>
    </source>
</evidence>
<accession>A0A1W4WK92</accession>
<dbReference type="RefSeq" id="XP_018320553.2">
    <property type="nucleotide sequence ID" value="XM_018465051.2"/>
</dbReference>
<keyword evidence="1" id="KW-0863">Zinc-finger</keyword>
<organism evidence="3 4">
    <name type="scientific">Agrilus planipennis</name>
    <name type="common">Emerald ash borer</name>
    <name type="synonym">Agrilus marcopoli</name>
    <dbReference type="NCBI Taxonomy" id="224129"/>
    <lineage>
        <taxon>Eukaryota</taxon>
        <taxon>Metazoa</taxon>
        <taxon>Ecdysozoa</taxon>
        <taxon>Arthropoda</taxon>
        <taxon>Hexapoda</taxon>
        <taxon>Insecta</taxon>
        <taxon>Pterygota</taxon>
        <taxon>Neoptera</taxon>
        <taxon>Endopterygota</taxon>
        <taxon>Coleoptera</taxon>
        <taxon>Polyphaga</taxon>
        <taxon>Elateriformia</taxon>
        <taxon>Buprestoidea</taxon>
        <taxon>Buprestidae</taxon>
        <taxon>Agrilinae</taxon>
        <taxon>Agrilus</taxon>
    </lineage>
</organism>
<dbReference type="InterPro" id="IPR031885">
    <property type="entry name" value="DUF4764"/>
</dbReference>
<evidence type="ECO:0000256" key="1">
    <source>
        <dbReference type="PROSITE-ProRule" id="PRU00042"/>
    </source>
</evidence>